<reference evidence="1 2" key="1">
    <citation type="submission" date="2024-09" db="EMBL/GenBank/DDBJ databases">
        <title>Rethinking Asexuality: The Enigmatic Case of Functional Sexual Genes in Lepraria (Stereocaulaceae).</title>
        <authorList>
            <person name="Doellman M."/>
            <person name="Sun Y."/>
            <person name="Barcenas-Pena A."/>
            <person name="Lumbsch H.T."/>
            <person name="Grewe F."/>
        </authorList>
    </citation>
    <scope>NUCLEOTIDE SEQUENCE [LARGE SCALE GENOMIC DNA]</scope>
    <source>
        <strain evidence="1 2">Grewe 0041</strain>
    </source>
</reference>
<accession>A0ABR4BFC3</accession>
<gene>
    <name evidence="1" type="ORF">ABVK25_002908</name>
</gene>
<name>A0ABR4BFC3_9LECA</name>
<keyword evidence="2" id="KW-1185">Reference proteome</keyword>
<evidence type="ECO:0000313" key="1">
    <source>
        <dbReference type="EMBL" id="KAL2056514.1"/>
    </source>
</evidence>
<organism evidence="1 2">
    <name type="scientific">Lepraria finkii</name>
    <dbReference type="NCBI Taxonomy" id="1340010"/>
    <lineage>
        <taxon>Eukaryota</taxon>
        <taxon>Fungi</taxon>
        <taxon>Dikarya</taxon>
        <taxon>Ascomycota</taxon>
        <taxon>Pezizomycotina</taxon>
        <taxon>Lecanoromycetes</taxon>
        <taxon>OSLEUM clade</taxon>
        <taxon>Lecanoromycetidae</taxon>
        <taxon>Lecanorales</taxon>
        <taxon>Lecanorineae</taxon>
        <taxon>Stereocaulaceae</taxon>
        <taxon>Lepraria</taxon>
    </lineage>
</organism>
<proteinExistence type="predicted"/>
<sequence>MISVKRAGRSLRNTVTDGACPPESLKYPINLSNVEALYGKDAGKVAAAKVTFDAIEVTHVAGQAPVARLVQKVVALSGDEEVVTIPKDTAATAAAQIEK</sequence>
<comment type="caution">
    <text evidence="1">The sequence shown here is derived from an EMBL/GenBank/DDBJ whole genome shotgun (WGS) entry which is preliminary data.</text>
</comment>
<dbReference type="Proteomes" id="UP001590951">
    <property type="component" value="Unassembled WGS sequence"/>
</dbReference>
<dbReference type="EMBL" id="JBHFEH010000007">
    <property type="protein sequence ID" value="KAL2056514.1"/>
    <property type="molecule type" value="Genomic_DNA"/>
</dbReference>
<evidence type="ECO:0000313" key="2">
    <source>
        <dbReference type="Proteomes" id="UP001590951"/>
    </source>
</evidence>
<protein>
    <submittedName>
        <fullName evidence="1">Uncharacterized protein</fullName>
    </submittedName>
</protein>